<organism evidence="1 3">
    <name type="scientific">Enterococcus moraviensis ATCC BAA-383</name>
    <dbReference type="NCBI Taxonomy" id="1158609"/>
    <lineage>
        <taxon>Bacteria</taxon>
        <taxon>Bacillati</taxon>
        <taxon>Bacillota</taxon>
        <taxon>Bacilli</taxon>
        <taxon>Lactobacillales</taxon>
        <taxon>Enterococcaceae</taxon>
        <taxon>Enterococcus</taxon>
    </lineage>
</organism>
<dbReference type="eggNOG" id="ENOG5033Z1U">
    <property type="taxonomic scope" value="Bacteria"/>
</dbReference>
<keyword evidence="4" id="KW-1185">Reference proteome</keyword>
<dbReference type="HOGENOM" id="CLU_670372_0_0_9"/>
<dbReference type="Proteomes" id="UP000013781">
    <property type="component" value="Unassembled WGS sequence"/>
</dbReference>
<dbReference type="RefSeq" id="WP_010763981.1">
    <property type="nucleotide sequence ID" value="NZ_ASWB01000005.1"/>
</dbReference>
<accession>R2R842</accession>
<dbReference type="EMBL" id="AJAS01000004">
    <property type="protein sequence ID" value="EOI05105.1"/>
    <property type="molecule type" value="Genomic_DNA"/>
</dbReference>
<gene>
    <name evidence="2" type="ORF">I586_03321</name>
    <name evidence="1" type="ORF">UAY_00579</name>
</gene>
<dbReference type="PROSITE" id="PS51257">
    <property type="entry name" value="PROKAR_LIPOPROTEIN"/>
    <property type="match status" value="1"/>
</dbReference>
<evidence type="ECO:0000313" key="3">
    <source>
        <dbReference type="Proteomes" id="UP000013781"/>
    </source>
</evidence>
<comment type="caution">
    <text evidence="1">The sequence shown here is derived from an EMBL/GenBank/DDBJ whole genome shotgun (WGS) entry which is preliminary data.</text>
</comment>
<dbReference type="EMBL" id="ASWB01000005">
    <property type="protein sequence ID" value="EOT63888.1"/>
    <property type="molecule type" value="Genomic_DNA"/>
</dbReference>
<evidence type="ECO:0008006" key="5">
    <source>
        <dbReference type="Google" id="ProtNLM"/>
    </source>
</evidence>
<proteinExistence type="predicted"/>
<dbReference type="PATRIC" id="fig|1158609.3.peg.548"/>
<protein>
    <recommendedName>
        <fullName evidence="5">Lipoprotein</fullName>
    </recommendedName>
</protein>
<name>R2R842_9ENTE</name>
<evidence type="ECO:0000313" key="2">
    <source>
        <dbReference type="EMBL" id="EOT63888.1"/>
    </source>
</evidence>
<dbReference type="Proteomes" id="UP000014157">
    <property type="component" value="Unassembled WGS sequence"/>
</dbReference>
<evidence type="ECO:0000313" key="1">
    <source>
        <dbReference type="EMBL" id="EOI05105.1"/>
    </source>
</evidence>
<evidence type="ECO:0000313" key="4">
    <source>
        <dbReference type="Proteomes" id="UP000014157"/>
    </source>
</evidence>
<reference evidence="2 4" key="2">
    <citation type="submission" date="2013-03" db="EMBL/GenBank/DDBJ databases">
        <title>The Genome Sequence of Enterococcus moraviensis BAA-383 (PacBio/Illumina hybrid assembly).</title>
        <authorList>
            <consortium name="The Broad Institute Genomics Platform"/>
            <consortium name="The Broad Institute Genome Sequencing Center for Infectious Disease"/>
            <person name="Earl A."/>
            <person name="Russ C."/>
            <person name="Gilmore M."/>
            <person name="Surin D."/>
            <person name="Walker B."/>
            <person name="Young S."/>
            <person name="Zeng Q."/>
            <person name="Gargeya S."/>
            <person name="Fitzgerald M."/>
            <person name="Haas B."/>
            <person name="Abouelleil A."/>
            <person name="Allen A.W."/>
            <person name="Alvarado L."/>
            <person name="Arachchi H.M."/>
            <person name="Berlin A.M."/>
            <person name="Chapman S.B."/>
            <person name="Gainer-Dewar J."/>
            <person name="Goldberg J."/>
            <person name="Griggs A."/>
            <person name="Gujja S."/>
            <person name="Hansen M."/>
            <person name="Howarth C."/>
            <person name="Imamovic A."/>
            <person name="Ireland A."/>
            <person name="Larimer J."/>
            <person name="McCowan C."/>
            <person name="Murphy C."/>
            <person name="Pearson M."/>
            <person name="Poon T.W."/>
            <person name="Priest M."/>
            <person name="Roberts A."/>
            <person name="Saif S."/>
            <person name="Shea T."/>
            <person name="Sisk P."/>
            <person name="Sykes S."/>
            <person name="Wortman J."/>
            <person name="Nusbaum C."/>
            <person name="Birren B."/>
        </authorList>
    </citation>
    <scope>NUCLEOTIDE SEQUENCE [LARGE SCALE GENOMIC DNA]</scope>
    <source>
        <strain evidence="2 4">ATCC BAA-383</strain>
    </source>
</reference>
<reference evidence="1 3" key="1">
    <citation type="submission" date="2013-02" db="EMBL/GenBank/DDBJ databases">
        <title>The Genome Sequence of Enterococcus moraviensis BAA-383.</title>
        <authorList>
            <consortium name="The Broad Institute Genome Sequencing Platform"/>
            <consortium name="The Broad Institute Genome Sequencing Center for Infectious Disease"/>
            <person name="Earl A.M."/>
            <person name="Gilmore M.S."/>
            <person name="Lebreton F."/>
            <person name="Walker B."/>
            <person name="Young S.K."/>
            <person name="Zeng Q."/>
            <person name="Gargeya S."/>
            <person name="Fitzgerald M."/>
            <person name="Haas B."/>
            <person name="Abouelleil A."/>
            <person name="Alvarado L."/>
            <person name="Arachchi H.M."/>
            <person name="Berlin A.M."/>
            <person name="Chapman S.B."/>
            <person name="Dewar J."/>
            <person name="Goldberg J."/>
            <person name="Griggs A."/>
            <person name="Gujja S."/>
            <person name="Hansen M."/>
            <person name="Howarth C."/>
            <person name="Imamovic A."/>
            <person name="Larimer J."/>
            <person name="McCowan C."/>
            <person name="Murphy C."/>
            <person name="Neiman D."/>
            <person name="Pearson M."/>
            <person name="Priest M."/>
            <person name="Roberts A."/>
            <person name="Saif S."/>
            <person name="Shea T."/>
            <person name="Sisk P."/>
            <person name="Sykes S."/>
            <person name="Wortman J."/>
            <person name="Nusbaum C."/>
            <person name="Birren B."/>
        </authorList>
    </citation>
    <scope>NUCLEOTIDE SEQUENCE [LARGE SCALE GENOMIC DNA]</scope>
    <source>
        <strain evidence="1 3">ATCC BAA-383</strain>
    </source>
</reference>
<dbReference type="OrthoDB" id="2193161at2"/>
<dbReference type="AlphaFoldDB" id="R2R842"/>
<sequence length="412" mass="46381">MRLKKYVVGIFTVVAIFLLAACGSDPRKDFTKALFSIKGDDYNAASFKMKIKDLAYDGDEGGAYVKMIASQLKDMSIDGKYAIDDKTDTMKMDITANLFGEKLPFQFVGNEDNYYMSTSFVSGLIDLANSFDYPIELSKSDLNKLKGKYIDIAEAGDTLTSGELDKKTDPLKNNSLTNAEDSKMGIEVKRLIESFDKQSFKKDKDVVTHTFTKKEIIQIMEKIDEVAKENKDYKKSDDAKEMKDAIKSLKKDIDKLDLKVSINQKSKAFDFEIAFSTIDEEDAEMSMVMTLAVTPQKNDEKIKMPSKKEIISQDDLEAILENITASPFDDLDSDLDLEDDSIDYSDLKDDPEIQKLMDDQLDEMIEQIEANPSAVTEENAKEAREGAKEIFNEEQMKKLNEALDKALDAGTI</sequence>